<comment type="similarity">
    <text evidence="2">Belongs to the ELP6 family.</text>
</comment>
<evidence type="ECO:0000313" key="4">
    <source>
        <dbReference type="Proteomes" id="UP000652761"/>
    </source>
</evidence>
<dbReference type="InterPro" id="IPR018627">
    <property type="entry name" value="ELP6"/>
</dbReference>
<evidence type="ECO:0008006" key="5">
    <source>
        <dbReference type="Google" id="ProtNLM"/>
    </source>
</evidence>
<feature type="non-terminal residue" evidence="3">
    <location>
        <position position="1"/>
    </location>
</feature>
<dbReference type="UniPathway" id="UPA00988"/>
<comment type="pathway">
    <text evidence="1">tRNA modification; 5-methoxycarbonylmethyl-2-thiouridine-tRNA biosynthesis.</text>
</comment>
<dbReference type="AlphaFoldDB" id="A0A843VFF2"/>
<dbReference type="PANTHER" id="PTHR16184:SF6">
    <property type="entry name" value="ELONGATOR COMPLEX PROTEIN 6"/>
    <property type="match status" value="1"/>
</dbReference>
<dbReference type="Pfam" id="PF09807">
    <property type="entry name" value="ELP6"/>
    <property type="match status" value="1"/>
</dbReference>
<dbReference type="EMBL" id="NMUH01002042">
    <property type="protein sequence ID" value="MQL97392.1"/>
    <property type="molecule type" value="Genomic_DNA"/>
</dbReference>
<proteinExistence type="inferred from homology"/>
<name>A0A843VFF2_COLES</name>
<evidence type="ECO:0000256" key="2">
    <source>
        <dbReference type="ARBA" id="ARBA00008837"/>
    </source>
</evidence>
<gene>
    <name evidence="3" type="ORF">Taro_030081</name>
</gene>
<dbReference type="GO" id="GO:0002098">
    <property type="term" value="P:tRNA wobble uridine modification"/>
    <property type="evidence" value="ECO:0007669"/>
    <property type="project" value="InterPro"/>
</dbReference>
<protein>
    <recommendedName>
        <fullName evidence="5">Elongator complex protein 6</fullName>
    </recommendedName>
</protein>
<evidence type="ECO:0000256" key="1">
    <source>
        <dbReference type="ARBA" id="ARBA00005043"/>
    </source>
</evidence>
<comment type="caution">
    <text evidence="3">The sequence shown here is derived from an EMBL/GenBank/DDBJ whole genome shotgun (WGS) entry which is preliminary data.</text>
</comment>
<accession>A0A843VFF2</accession>
<dbReference type="InterPro" id="IPR027417">
    <property type="entry name" value="P-loop_NTPase"/>
</dbReference>
<dbReference type="Proteomes" id="UP000652761">
    <property type="component" value="Unassembled WGS sequence"/>
</dbReference>
<evidence type="ECO:0000313" key="3">
    <source>
        <dbReference type="EMBL" id="MQL97392.1"/>
    </source>
</evidence>
<dbReference type="OrthoDB" id="9995306at2759"/>
<keyword evidence="4" id="KW-1185">Reference proteome</keyword>
<sequence length="205" mass="22543">GCNLSIQRVKKKLHFLEMLKLECSGQQVNVAASFKHAVVSDLLHQLHNHSCYLLSFSATGENENQDGFVDLYAKILGAVEICFSPEYSMDHITIVIDDVSLLEIAAHGSANQVLDFLHYCVTLTSEMDCSLVVLNHEDIYSSSGAPALLSYLEYLADIIIKAEPLPTGLSVDVHGQSVMVLVFILVQNPGLKHKTDVIVKENLGF</sequence>
<dbReference type="GO" id="GO:0033588">
    <property type="term" value="C:elongator holoenzyme complex"/>
    <property type="evidence" value="ECO:0007669"/>
    <property type="project" value="InterPro"/>
</dbReference>
<dbReference type="PANTHER" id="PTHR16184">
    <property type="entry name" value="ELONGATOR COMPLEX PROTEIN 6"/>
    <property type="match status" value="1"/>
</dbReference>
<reference evidence="3" key="1">
    <citation type="submission" date="2017-07" db="EMBL/GenBank/DDBJ databases">
        <title>Taro Niue Genome Assembly and Annotation.</title>
        <authorList>
            <person name="Atibalentja N."/>
            <person name="Keating K."/>
            <person name="Fields C.J."/>
        </authorList>
    </citation>
    <scope>NUCLEOTIDE SEQUENCE</scope>
    <source>
        <strain evidence="3">Niue_2</strain>
        <tissue evidence="3">Leaf</tissue>
    </source>
</reference>
<organism evidence="3 4">
    <name type="scientific">Colocasia esculenta</name>
    <name type="common">Wild taro</name>
    <name type="synonym">Arum esculentum</name>
    <dbReference type="NCBI Taxonomy" id="4460"/>
    <lineage>
        <taxon>Eukaryota</taxon>
        <taxon>Viridiplantae</taxon>
        <taxon>Streptophyta</taxon>
        <taxon>Embryophyta</taxon>
        <taxon>Tracheophyta</taxon>
        <taxon>Spermatophyta</taxon>
        <taxon>Magnoliopsida</taxon>
        <taxon>Liliopsida</taxon>
        <taxon>Araceae</taxon>
        <taxon>Aroideae</taxon>
        <taxon>Colocasieae</taxon>
        <taxon>Colocasia</taxon>
    </lineage>
</organism>
<dbReference type="Gene3D" id="3.40.50.300">
    <property type="entry name" value="P-loop containing nucleotide triphosphate hydrolases"/>
    <property type="match status" value="1"/>
</dbReference>